<dbReference type="STRING" id="1221996.QY95_00882"/>
<dbReference type="AlphaFoldDB" id="A0A0F5I7B7"/>
<dbReference type="PANTHER" id="PTHR33392:SF3">
    <property type="entry name" value="POLYISOPRENYL-TEICHOIC ACID--PEPTIDOGLYCAN TEICHOIC ACID TRANSFERASE TAGT"/>
    <property type="match status" value="1"/>
</dbReference>
<keyword evidence="4" id="KW-1133">Transmembrane helix</keyword>
<dbReference type="Pfam" id="PF03816">
    <property type="entry name" value="LytR_cpsA_psr"/>
    <property type="match status" value="1"/>
</dbReference>
<evidence type="ECO:0000313" key="7">
    <source>
        <dbReference type="Proteomes" id="UP000031563"/>
    </source>
</evidence>
<sequence length="329" mass="37231">MSASTDRQRMQKKQRKRKKRRLVAFFILLPLVFLAFTAAGYGAFLYNKAETVLTDSYADDGREKSPLRDAEVHPLNDNISILFIGLDESEVREKKDLSRSDALMLVTLNVEEKSIKLLSIPRDSYAYVPAMGYKTKINHAHAYGGPPATIGAVEELMEVPVDYYVRMNFYAFMDVVDALGGIQYDVPFAISEKNSHDIHNAIQLEPGYQKLNGEEALALARTRQYDNDIERGKRQQELLQAVIKKALSFNSITKYDEILEAVGTNMRTNMTFSEMKSLISYGSGGKLDYESLTLVGDNGEMSNGAYIYVLDEVELEVVKRKLQRHLELD</sequence>
<evidence type="ECO:0000256" key="2">
    <source>
        <dbReference type="ARBA" id="ARBA00022692"/>
    </source>
</evidence>
<evidence type="ECO:0000259" key="5">
    <source>
        <dbReference type="Pfam" id="PF03816"/>
    </source>
</evidence>
<keyword evidence="4" id="KW-0472">Membrane</keyword>
<evidence type="ECO:0000313" key="6">
    <source>
        <dbReference type="EMBL" id="KKB41175.1"/>
    </source>
</evidence>
<accession>A0A0F5I7B7</accession>
<dbReference type="RefSeq" id="WP_046133118.1">
    <property type="nucleotide sequence ID" value="NZ_JWIR02000024.1"/>
</dbReference>
<comment type="caution">
    <text evidence="6">The sequence shown here is derived from an EMBL/GenBank/DDBJ whole genome shotgun (WGS) entry which is preliminary data.</text>
</comment>
<evidence type="ECO:0000256" key="3">
    <source>
        <dbReference type="ARBA" id="ARBA00022968"/>
    </source>
</evidence>
<organism evidence="6 7">
    <name type="scientific">Bacillus thermotolerans</name>
    <name type="common">Quasibacillus thermotolerans</name>
    <dbReference type="NCBI Taxonomy" id="1221996"/>
    <lineage>
        <taxon>Bacteria</taxon>
        <taxon>Bacillati</taxon>
        <taxon>Bacillota</taxon>
        <taxon>Bacilli</taxon>
        <taxon>Bacillales</taxon>
        <taxon>Bacillaceae</taxon>
        <taxon>Bacillus</taxon>
    </lineage>
</organism>
<keyword evidence="2" id="KW-0812">Transmembrane</keyword>
<dbReference type="InterPro" id="IPR050922">
    <property type="entry name" value="LytR/CpsA/Psr_CW_biosynth"/>
</dbReference>
<reference evidence="6" key="1">
    <citation type="submission" date="2015-02" db="EMBL/GenBank/DDBJ databases">
        <title>Genome Assembly of Bacillaceae bacterium MTCC 8252.</title>
        <authorList>
            <person name="Verma A."/>
            <person name="Khatri I."/>
            <person name="Mual P."/>
            <person name="Subramanian S."/>
            <person name="Krishnamurthi S."/>
        </authorList>
    </citation>
    <scope>NUCLEOTIDE SEQUENCE [LARGE SCALE GENOMIC DNA]</scope>
    <source>
        <strain evidence="6">MTCC 8252</strain>
    </source>
</reference>
<dbReference type="EMBL" id="JWIR02000024">
    <property type="protein sequence ID" value="KKB41175.1"/>
    <property type="molecule type" value="Genomic_DNA"/>
</dbReference>
<dbReference type="Gene3D" id="3.40.630.190">
    <property type="entry name" value="LCP protein"/>
    <property type="match status" value="1"/>
</dbReference>
<feature type="domain" description="Cell envelope-related transcriptional attenuator" evidence="5">
    <location>
        <begin position="99"/>
        <end position="247"/>
    </location>
</feature>
<name>A0A0F5I7B7_BACTR</name>
<keyword evidence="7" id="KW-1185">Reference proteome</keyword>
<dbReference type="OrthoDB" id="27330at2"/>
<dbReference type="NCBIfam" id="TIGR00350">
    <property type="entry name" value="lytR_cpsA_psr"/>
    <property type="match status" value="1"/>
</dbReference>
<comment type="similarity">
    <text evidence="1">Belongs to the LytR/CpsA/Psr (LCP) family.</text>
</comment>
<evidence type="ECO:0000256" key="1">
    <source>
        <dbReference type="ARBA" id="ARBA00006068"/>
    </source>
</evidence>
<dbReference type="PANTHER" id="PTHR33392">
    <property type="entry name" value="POLYISOPRENYL-TEICHOIC ACID--PEPTIDOGLYCAN TEICHOIC ACID TRANSFERASE TAGU"/>
    <property type="match status" value="1"/>
</dbReference>
<dbReference type="Proteomes" id="UP000031563">
    <property type="component" value="Unassembled WGS sequence"/>
</dbReference>
<evidence type="ECO:0000256" key="4">
    <source>
        <dbReference type="ARBA" id="ARBA00022989"/>
    </source>
</evidence>
<dbReference type="InterPro" id="IPR004474">
    <property type="entry name" value="LytR_CpsA_psr"/>
</dbReference>
<dbReference type="GO" id="GO:0071555">
    <property type="term" value="P:cell wall organization"/>
    <property type="evidence" value="ECO:0007669"/>
    <property type="project" value="UniProtKB-KW"/>
</dbReference>
<protein>
    <submittedName>
        <fullName evidence="6">Cell envelope-associated transcriptional attenuator LytR-CpsA-Psr, subfamily F2</fullName>
    </submittedName>
</protein>
<proteinExistence type="inferred from homology"/>
<gene>
    <name evidence="6" type="ORF">QY95_00882</name>
</gene>
<keyword evidence="3" id="KW-0735">Signal-anchor</keyword>